<protein>
    <recommendedName>
        <fullName evidence="5">YbbR-like protein</fullName>
    </recommendedName>
</protein>
<name>A0A850HM13_9FIRM</name>
<dbReference type="EMBL" id="JAAITX010000002">
    <property type="protein sequence ID" value="NVH57753.1"/>
    <property type="molecule type" value="Genomic_DNA"/>
</dbReference>
<comment type="caution">
    <text evidence="2">The sequence shown here is derived from an EMBL/GenBank/DDBJ whole genome shotgun (WGS) entry which is preliminary data.</text>
</comment>
<accession>A0A850HM13</accession>
<reference evidence="3 4" key="1">
    <citation type="journal article" date="2020" name="Cell Host Microbe">
        <title>Functional and Genomic Variation between Human-Derived Isolates of Lachnospiraceae Reveals Inter- and Intra-Species Diversity.</title>
        <authorList>
            <person name="Sorbara M.T."/>
            <person name="Littmann E.R."/>
            <person name="Fontana E."/>
            <person name="Moody T.U."/>
            <person name="Kohout C.E."/>
            <person name="Gjonbalaj M."/>
            <person name="Eaton V."/>
            <person name="Seok R."/>
            <person name="Leiner I.M."/>
            <person name="Pamer E.G."/>
        </authorList>
    </citation>
    <scope>NUCLEOTIDE SEQUENCE [LARGE SCALE GENOMIC DNA]</scope>
    <source>
        <strain evidence="2 3">MSK.17.11</strain>
        <strain evidence="1 4">MSK.17.38</strain>
    </source>
</reference>
<organism evidence="2 3">
    <name type="scientific">Dorea phocaeensis</name>
    <dbReference type="NCBI Taxonomy" id="2040291"/>
    <lineage>
        <taxon>Bacteria</taxon>
        <taxon>Bacillati</taxon>
        <taxon>Bacillota</taxon>
        <taxon>Clostridia</taxon>
        <taxon>Lachnospirales</taxon>
        <taxon>Lachnospiraceae</taxon>
        <taxon>Dorea</taxon>
    </lineage>
</organism>
<dbReference type="PANTHER" id="PTHR37804">
    <property type="entry name" value="CDAA REGULATORY PROTEIN CDAR"/>
    <property type="match status" value="1"/>
</dbReference>
<dbReference type="PANTHER" id="PTHR37804:SF1">
    <property type="entry name" value="CDAA REGULATORY PROTEIN CDAR"/>
    <property type="match status" value="1"/>
</dbReference>
<reference evidence="2" key="2">
    <citation type="submission" date="2020-02" db="EMBL/GenBank/DDBJ databases">
        <authorList>
            <person name="Littmann E."/>
            <person name="Sorbara M."/>
        </authorList>
    </citation>
    <scope>NUCLEOTIDE SEQUENCE</scope>
    <source>
        <strain evidence="2">MSK.17.11</strain>
        <strain evidence="1">MSK.17.38</strain>
    </source>
</reference>
<dbReference type="Proteomes" id="UP000528555">
    <property type="component" value="Unassembled WGS sequence"/>
</dbReference>
<dbReference type="AlphaFoldDB" id="A0A850HM13"/>
<gene>
    <name evidence="2" type="ORF">G5A66_03605</name>
    <name evidence="1" type="ORF">G5A75_04595</name>
</gene>
<dbReference type="Proteomes" id="UP000701680">
    <property type="component" value="Unassembled WGS sequence"/>
</dbReference>
<dbReference type="EMBL" id="JAAIUO010000002">
    <property type="protein sequence ID" value="NSK14160.1"/>
    <property type="molecule type" value="Genomic_DNA"/>
</dbReference>
<evidence type="ECO:0000313" key="1">
    <source>
        <dbReference type="EMBL" id="NSK14160.1"/>
    </source>
</evidence>
<proteinExistence type="predicted"/>
<evidence type="ECO:0000313" key="4">
    <source>
        <dbReference type="Proteomes" id="UP000701680"/>
    </source>
</evidence>
<dbReference type="Pfam" id="PF07949">
    <property type="entry name" value="YbbR"/>
    <property type="match status" value="3"/>
</dbReference>
<evidence type="ECO:0000313" key="2">
    <source>
        <dbReference type="EMBL" id="NVH57753.1"/>
    </source>
</evidence>
<dbReference type="InterPro" id="IPR012505">
    <property type="entry name" value="YbbR"/>
</dbReference>
<dbReference type="Gene3D" id="2.170.120.40">
    <property type="entry name" value="YbbR-like domain"/>
    <property type="match status" value="2"/>
</dbReference>
<evidence type="ECO:0008006" key="5">
    <source>
        <dbReference type="Google" id="ProtNLM"/>
    </source>
</evidence>
<dbReference type="RefSeq" id="WP_173814443.1">
    <property type="nucleotide sequence ID" value="NZ_JAAITX010000002.1"/>
</dbReference>
<evidence type="ECO:0000313" key="3">
    <source>
        <dbReference type="Proteomes" id="UP000528555"/>
    </source>
</evidence>
<keyword evidence="3" id="KW-1185">Reference proteome</keyword>
<dbReference type="InterPro" id="IPR053154">
    <property type="entry name" value="c-di-AMP_regulator"/>
</dbReference>
<sequence length="417" mass="45139">MREKLTRNLGLKVVAFLIASFTWLLVVNTDDPETDKTYTNIPVKVVNTEVITNNNSTYQILDGTSEVDVTVTAKRSELSKIDAEDIVATADFKELTLGTQIPISVSIKGENGRDAKAIASPRNLQVKIDAETKNNFPITATSVGTPRDGYIIGDLSANPEKITISGPKTVIDSINKVMAEVNVSGLSENATLEAGLVLYDVNNNVIDQAQLSNNLGEDGLTVDVELYQIKSIPINLDTSGITAAEGYKIGEIKAEPKEVQVTGDEKKIKDLTAIDIPASALSATDLTERTERVIDISDYLPEGVQLVDDTTDSIVVSITIEQPGARTFEVPTNAIMVKNLADDLDMSYKDAVDVVIQIRGSSEVLDVYSIAKKVSIDLKDYKDPGTYTVPVDVELPEGCTRVDEASISIVLESKKKE</sequence>
<dbReference type="Gene3D" id="2.170.120.30">
    <property type="match status" value="2"/>
</dbReference>